<comment type="caution">
    <text evidence="6">The sequence shown here is derived from an EMBL/GenBank/DDBJ whole genome shotgun (WGS) entry which is preliminary data.</text>
</comment>
<proteinExistence type="predicted"/>
<evidence type="ECO:0000259" key="5">
    <source>
        <dbReference type="PROSITE" id="PS50893"/>
    </source>
</evidence>
<dbReference type="OrthoDB" id="3180400at2"/>
<keyword evidence="1" id="KW-0813">Transport</keyword>
<dbReference type="RefSeq" id="WP_139986606.1">
    <property type="nucleotide sequence ID" value="NZ_VENP01000020.1"/>
</dbReference>
<dbReference type="Pfam" id="PF00005">
    <property type="entry name" value="ABC_tran"/>
    <property type="match status" value="1"/>
</dbReference>
<dbReference type="PANTHER" id="PTHR42781">
    <property type="entry name" value="SPERMIDINE/PUTRESCINE IMPORT ATP-BINDING PROTEIN POTA"/>
    <property type="match status" value="1"/>
</dbReference>
<dbReference type="GO" id="GO:0016887">
    <property type="term" value="F:ATP hydrolysis activity"/>
    <property type="evidence" value="ECO:0007669"/>
    <property type="project" value="InterPro"/>
</dbReference>
<keyword evidence="7" id="KW-1185">Reference proteome</keyword>
<dbReference type="PANTHER" id="PTHR42781:SF4">
    <property type="entry name" value="SPERMIDINE_PUTRESCINE IMPORT ATP-BINDING PROTEIN POTA"/>
    <property type="match status" value="1"/>
</dbReference>
<organism evidence="6 7">
    <name type="scientific">Miniimonas arenae</name>
    <dbReference type="NCBI Taxonomy" id="676201"/>
    <lineage>
        <taxon>Bacteria</taxon>
        <taxon>Bacillati</taxon>
        <taxon>Actinomycetota</taxon>
        <taxon>Actinomycetes</taxon>
        <taxon>Micrococcales</taxon>
        <taxon>Beutenbergiaceae</taxon>
        <taxon>Miniimonas</taxon>
    </lineage>
</organism>
<feature type="region of interest" description="Disordered" evidence="4">
    <location>
        <begin position="1"/>
        <end position="21"/>
    </location>
</feature>
<dbReference type="SMART" id="SM00382">
    <property type="entry name" value="AAA"/>
    <property type="match status" value="1"/>
</dbReference>
<keyword evidence="3 6" id="KW-0067">ATP-binding</keyword>
<evidence type="ECO:0000256" key="4">
    <source>
        <dbReference type="SAM" id="MobiDB-lite"/>
    </source>
</evidence>
<dbReference type="GO" id="GO:0005524">
    <property type="term" value="F:ATP binding"/>
    <property type="evidence" value="ECO:0007669"/>
    <property type="project" value="UniProtKB-KW"/>
</dbReference>
<dbReference type="SUPFAM" id="SSF52540">
    <property type="entry name" value="P-loop containing nucleoside triphosphate hydrolases"/>
    <property type="match status" value="1"/>
</dbReference>
<dbReference type="InterPro" id="IPR017871">
    <property type="entry name" value="ABC_transporter-like_CS"/>
</dbReference>
<feature type="domain" description="ABC transporter" evidence="5">
    <location>
        <begin position="26"/>
        <end position="258"/>
    </location>
</feature>
<reference evidence="6 7" key="1">
    <citation type="submission" date="2019-06" db="EMBL/GenBank/DDBJ databases">
        <title>Draft genome sequence of Miniimonas arenae KCTC 19750T isolated from sea sand.</title>
        <authorList>
            <person name="Park S.-J."/>
        </authorList>
    </citation>
    <scope>NUCLEOTIDE SEQUENCE [LARGE SCALE GENOMIC DNA]</scope>
    <source>
        <strain evidence="6 7">KCTC 19750</strain>
    </source>
</reference>
<evidence type="ECO:0000313" key="7">
    <source>
        <dbReference type="Proteomes" id="UP000313849"/>
    </source>
</evidence>
<dbReference type="InterPro" id="IPR003593">
    <property type="entry name" value="AAA+_ATPase"/>
</dbReference>
<name>A0A5C5BEC3_9MICO</name>
<dbReference type="InterPro" id="IPR050093">
    <property type="entry name" value="ABC_SmlMolc_Importer"/>
</dbReference>
<dbReference type="Proteomes" id="UP000313849">
    <property type="component" value="Unassembled WGS sequence"/>
</dbReference>
<dbReference type="AlphaFoldDB" id="A0A5C5BEC3"/>
<evidence type="ECO:0000256" key="2">
    <source>
        <dbReference type="ARBA" id="ARBA00022741"/>
    </source>
</evidence>
<dbReference type="PROSITE" id="PS00211">
    <property type="entry name" value="ABC_TRANSPORTER_1"/>
    <property type="match status" value="1"/>
</dbReference>
<evidence type="ECO:0000256" key="3">
    <source>
        <dbReference type="ARBA" id="ARBA00022840"/>
    </source>
</evidence>
<evidence type="ECO:0000313" key="6">
    <source>
        <dbReference type="EMBL" id="TNU74848.1"/>
    </source>
</evidence>
<dbReference type="EMBL" id="VENP01000020">
    <property type="protein sequence ID" value="TNU74848.1"/>
    <property type="molecule type" value="Genomic_DNA"/>
</dbReference>
<dbReference type="PROSITE" id="PS50893">
    <property type="entry name" value="ABC_TRANSPORTER_2"/>
    <property type="match status" value="1"/>
</dbReference>
<evidence type="ECO:0000256" key="1">
    <source>
        <dbReference type="ARBA" id="ARBA00022448"/>
    </source>
</evidence>
<dbReference type="InterPro" id="IPR003439">
    <property type="entry name" value="ABC_transporter-like_ATP-bd"/>
</dbReference>
<protein>
    <submittedName>
        <fullName evidence="6">ABC transporter ATP-binding protein</fullName>
    </submittedName>
</protein>
<keyword evidence="2" id="KW-0547">Nucleotide-binding</keyword>
<dbReference type="Gene3D" id="3.40.50.300">
    <property type="entry name" value="P-loop containing nucleotide triphosphate hydrolases"/>
    <property type="match status" value="1"/>
</dbReference>
<dbReference type="InterPro" id="IPR027417">
    <property type="entry name" value="P-loop_NTPase"/>
</dbReference>
<accession>A0A5C5BEC3</accession>
<gene>
    <name evidence="6" type="ORF">FH969_06940</name>
</gene>
<sequence length="260" mass="27248">MGRPDERGPSPSAGEARGLEVRGAVVRYPSSRRGSEPTTAVAGLDLHVAPGEVVALLGPSGCGKSSLLRTIAGLEPLAAGEVRWDGVDVAPVPVHRRGFGLMFQDGQLFGHRDVAGNVAYGLRGTPFGATRATRAERVAEMLELVGLAGYGARAVGSLSGGQQQRVALARSLAPAPRLLLLDEPLSSLDRRLREELSVEVRRVLAASGTTALYVTHDHAEAFSVADRVGVMIAGRLRALATPDELAADVALDHDVAAFLR</sequence>